<dbReference type="InterPro" id="IPR001506">
    <property type="entry name" value="Peptidase_M12A"/>
</dbReference>
<feature type="binding site" evidence="1">
    <location>
        <position position="150"/>
    </location>
    <ligand>
        <name>Zn(2+)</name>
        <dbReference type="ChEBI" id="CHEBI:29105"/>
        <note>catalytic</note>
    </ligand>
</feature>
<dbReference type="PANTHER" id="PTHR10127">
    <property type="entry name" value="DISCOIDIN, CUB, EGF, LAMININ , AND ZINC METALLOPROTEASE DOMAIN CONTAINING"/>
    <property type="match status" value="1"/>
</dbReference>
<evidence type="ECO:0000256" key="1">
    <source>
        <dbReference type="PROSITE-ProRule" id="PRU01211"/>
    </source>
</evidence>
<feature type="binding site" evidence="1">
    <location>
        <position position="140"/>
    </location>
    <ligand>
        <name>Zn(2+)</name>
        <dbReference type="ChEBI" id="CHEBI:29105"/>
        <note>catalytic</note>
    </ligand>
</feature>
<feature type="binding site" evidence="1">
    <location>
        <position position="144"/>
    </location>
    <ligand>
        <name>Zn(2+)</name>
        <dbReference type="ChEBI" id="CHEBI:29105"/>
        <note>catalytic</note>
    </ligand>
</feature>
<dbReference type="SUPFAM" id="SSF55486">
    <property type="entry name" value="Metalloproteases ('zincins'), catalytic domain"/>
    <property type="match status" value="1"/>
</dbReference>
<dbReference type="GO" id="GO:0006508">
    <property type="term" value="P:proteolysis"/>
    <property type="evidence" value="ECO:0007669"/>
    <property type="project" value="UniProtKB-KW"/>
</dbReference>
<dbReference type="GO" id="GO:0004222">
    <property type="term" value="F:metalloendopeptidase activity"/>
    <property type="evidence" value="ECO:0007669"/>
    <property type="project" value="UniProtKB-UniRule"/>
</dbReference>
<organism evidence="4 5">
    <name type="scientific">Pseudomonas proteolytica</name>
    <dbReference type="NCBI Taxonomy" id="219574"/>
    <lineage>
        <taxon>Bacteria</taxon>
        <taxon>Pseudomonadati</taxon>
        <taxon>Pseudomonadota</taxon>
        <taxon>Gammaproteobacteria</taxon>
        <taxon>Pseudomonadales</taxon>
        <taxon>Pseudomonadaceae</taxon>
        <taxon>Pseudomonas</taxon>
    </lineage>
</organism>
<sequence>MTINPNAHSSAFLPCYTPNDSPDTTGNMDASALSRNKRGVSTKSALWPQQSIIRISMTGMTKEQEEFTKTHINKWAPHVNLSFEFTSDPDADIRIAADNGIDGGSSYIGTRALRAPAEKPTMVIGFKGGLNDFNAGTVLHEFGHALGLQHEHQHKNRDLDINWSEINKAYVDKGGAEEVKRNFEILDSDVISSDYDRKSVMHYGFSSSWLNDGNAIQDNNVLSEGDIKFARSLYPPVVEKKPTSSNWWDFRFAHPTTAPRS</sequence>
<dbReference type="Gene3D" id="3.40.390.10">
    <property type="entry name" value="Collagenase (Catalytic Domain)"/>
    <property type="match status" value="1"/>
</dbReference>
<accession>A0AAW5AAP3</accession>
<dbReference type="SMART" id="SM00235">
    <property type="entry name" value="ZnMc"/>
    <property type="match status" value="1"/>
</dbReference>
<dbReference type="InterPro" id="IPR006026">
    <property type="entry name" value="Peptidase_Metallo"/>
</dbReference>
<evidence type="ECO:0000256" key="2">
    <source>
        <dbReference type="SAM" id="MobiDB-lite"/>
    </source>
</evidence>
<comment type="cofactor">
    <cofactor evidence="1">
        <name>Zn(2+)</name>
        <dbReference type="ChEBI" id="CHEBI:29105"/>
    </cofactor>
    <text evidence="1">Binds 1 zinc ion per subunit.</text>
</comment>
<keyword evidence="1" id="KW-0862">Zinc</keyword>
<gene>
    <name evidence="4" type="ORF">GIW75_18325</name>
</gene>
<dbReference type="GeneID" id="55540835"/>
<dbReference type="PROSITE" id="PS51864">
    <property type="entry name" value="ASTACIN"/>
    <property type="match status" value="1"/>
</dbReference>
<feature type="compositionally biased region" description="Polar residues" evidence="2">
    <location>
        <begin position="18"/>
        <end position="28"/>
    </location>
</feature>
<dbReference type="GO" id="GO:0008270">
    <property type="term" value="F:zinc ion binding"/>
    <property type="evidence" value="ECO:0007669"/>
    <property type="project" value="UniProtKB-UniRule"/>
</dbReference>
<reference evidence="4 5" key="1">
    <citation type="submission" date="2019-11" db="EMBL/GenBank/DDBJ databases">
        <title>Epiphytic Pseudomonas syringae from cherry orchards.</title>
        <authorList>
            <person name="Hulin M.T."/>
        </authorList>
    </citation>
    <scope>NUCLEOTIDE SEQUENCE [LARGE SCALE GENOMIC DNA]</scope>
    <source>
        <strain evidence="4 5">PA-6-9F</strain>
    </source>
</reference>
<dbReference type="Proteomes" id="UP000814172">
    <property type="component" value="Unassembled WGS sequence"/>
</dbReference>
<comment type="caution">
    <text evidence="1">Lacks conserved residue(s) required for the propagation of feature annotation.</text>
</comment>
<keyword evidence="1" id="KW-0645">Protease</keyword>
<dbReference type="Pfam" id="PF01400">
    <property type="entry name" value="Astacin"/>
    <property type="match status" value="1"/>
</dbReference>
<feature type="region of interest" description="Disordered" evidence="2">
    <location>
        <begin position="1"/>
        <end position="39"/>
    </location>
</feature>
<keyword evidence="5" id="KW-1185">Reference proteome</keyword>
<dbReference type="EMBL" id="WKEW01000067">
    <property type="protein sequence ID" value="MCF5058902.1"/>
    <property type="molecule type" value="Genomic_DNA"/>
</dbReference>
<evidence type="ECO:0000313" key="4">
    <source>
        <dbReference type="EMBL" id="MCF5058902.1"/>
    </source>
</evidence>
<dbReference type="AlphaFoldDB" id="A0AAW5AAP3"/>
<dbReference type="RefSeq" id="WP_139273570.1">
    <property type="nucleotide sequence ID" value="NZ_FNTR01000004.1"/>
</dbReference>
<protein>
    <recommendedName>
        <fullName evidence="3">Peptidase M12A domain-containing protein</fullName>
    </recommendedName>
</protein>
<feature type="active site" evidence="1">
    <location>
        <position position="141"/>
    </location>
</feature>
<dbReference type="InterPro" id="IPR024079">
    <property type="entry name" value="MetalloPept_cat_dom_sf"/>
</dbReference>
<name>A0AAW5AAP3_9PSED</name>
<keyword evidence="1" id="KW-0378">Hydrolase</keyword>
<feature type="domain" description="Peptidase M12A" evidence="3">
    <location>
        <begin position="38"/>
        <end position="236"/>
    </location>
</feature>
<keyword evidence="1" id="KW-0479">Metal-binding</keyword>
<keyword evidence="1" id="KW-0482">Metalloprotease</keyword>
<evidence type="ECO:0000313" key="5">
    <source>
        <dbReference type="Proteomes" id="UP000814172"/>
    </source>
</evidence>
<dbReference type="PANTHER" id="PTHR10127:SF850">
    <property type="entry name" value="METALLOENDOPEPTIDASE"/>
    <property type="match status" value="1"/>
</dbReference>
<evidence type="ECO:0000259" key="3">
    <source>
        <dbReference type="PROSITE" id="PS51864"/>
    </source>
</evidence>
<proteinExistence type="predicted"/>
<comment type="caution">
    <text evidence="4">The sequence shown here is derived from an EMBL/GenBank/DDBJ whole genome shotgun (WGS) entry which is preliminary data.</text>
</comment>